<dbReference type="PROSITE" id="PS50931">
    <property type="entry name" value="HTH_LYSR"/>
    <property type="match status" value="1"/>
</dbReference>
<dbReference type="GO" id="GO:0003700">
    <property type="term" value="F:DNA-binding transcription factor activity"/>
    <property type="evidence" value="ECO:0007669"/>
    <property type="project" value="InterPro"/>
</dbReference>
<evidence type="ECO:0000313" key="6">
    <source>
        <dbReference type="EMBL" id="KFX71752.1"/>
    </source>
</evidence>
<dbReference type="eggNOG" id="COG0583">
    <property type="taxonomic scope" value="Bacteria"/>
</dbReference>
<keyword evidence="7" id="KW-1185">Reference proteome</keyword>
<evidence type="ECO:0000256" key="3">
    <source>
        <dbReference type="ARBA" id="ARBA00023125"/>
    </source>
</evidence>
<keyword evidence="3" id="KW-0238">DNA-binding</keyword>
<dbReference type="RefSeq" id="WP_025164604.1">
    <property type="nucleotide sequence ID" value="NZ_AWSQ01000001.1"/>
</dbReference>
<protein>
    <submittedName>
        <fullName evidence="6">LysR family transcriptional regulator</fullName>
    </submittedName>
</protein>
<sequence length="308" mass="34083">MRYHGLDLNLLALLEALRIEQNVTRAALRLNLTQSAVSAALGRLREHFGDPLFALVGGRMMPTALMQAMAPRLEEFLAVSRVLAFANASFDPAAASRRFYVTASDYVLAVVMPEVQRRLLDVAPGIRLSLNTLPFHSGQADRLAAVALEHNNSDFVILPDIHRSQAHPCAPFFQDGFTTIAWLDNSLIAGELTLAQYLELEHVVREISPGVPGSMEAEFFIQAGFERRVAVAVDQFGLIPEFVVGSSRVATLHSRLAVLYARRFPLRLIKPPLDLPATVQVIQWHAYQDADPAVTWLRQLMQDVAAVI</sequence>
<dbReference type="AlphaFoldDB" id="A0A0A1YP91"/>
<accession>A0A0A1YP91</accession>
<dbReference type="SUPFAM" id="SSF46785">
    <property type="entry name" value="Winged helix' DNA-binding domain"/>
    <property type="match status" value="1"/>
</dbReference>
<name>A0A0A1YP91_9PSED</name>
<proteinExistence type="inferred from homology"/>
<dbReference type="InterPro" id="IPR036390">
    <property type="entry name" value="WH_DNA-bd_sf"/>
</dbReference>
<evidence type="ECO:0000256" key="1">
    <source>
        <dbReference type="ARBA" id="ARBA00009437"/>
    </source>
</evidence>
<reference evidence="6 7" key="1">
    <citation type="journal article" date="2014" name="Genome Announc.">
        <title>Draft Genome Sequence of Petroleum Oil-Degrading Marine Bacterium Pseudomonas taeanensis Strain MS-3, Isolated from a Crude Oil-Contaminated Seashore.</title>
        <authorList>
            <person name="Lee S.Y."/>
            <person name="Kim S.H."/>
            <person name="Lee D.G."/>
            <person name="Shin S."/>
            <person name="Yun S.H."/>
            <person name="Choi C.W."/>
            <person name="Chung Y.H."/>
            <person name="Choi J.S."/>
            <person name="Kahng H.Y."/>
            <person name="Kim S.I."/>
        </authorList>
    </citation>
    <scope>NUCLEOTIDE SEQUENCE [LARGE SCALE GENOMIC DNA]</scope>
    <source>
        <strain evidence="6 7">MS-3</strain>
    </source>
</reference>
<evidence type="ECO:0000313" key="7">
    <source>
        <dbReference type="Proteomes" id="UP000030063"/>
    </source>
</evidence>
<dbReference type="InterPro" id="IPR000847">
    <property type="entry name" value="LysR_HTH_N"/>
</dbReference>
<dbReference type="Pfam" id="PF00126">
    <property type="entry name" value="HTH_1"/>
    <property type="match status" value="1"/>
</dbReference>
<keyword evidence="4" id="KW-0804">Transcription</keyword>
<dbReference type="SUPFAM" id="SSF53850">
    <property type="entry name" value="Periplasmic binding protein-like II"/>
    <property type="match status" value="1"/>
</dbReference>
<dbReference type="STRING" id="1395571.TMS3_0107500"/>
<dbReference type="InterPro" id="IPR050389">
    <property type="entry name" value="LysR-type_TF"/>
</dbReference>
<gene>
    <name evidence="6" type="ORF">TMS3_0107500</name>
</gene>
<dbReference type="PANTHER" id="PTHR30118:SF6">
    <property type="entry name" value="HTH-TYPE TRANSCRIPTIONAL REGULATOR LEUO"/>
    <property type="match status" value="1"/>
</dbReference>
<dbReference type="InterPro" id="IPR036388">
    <property type="entry name" value="WH-like_DNA-bd_sf"/>
</dbReference>
<dbReference type="PANTHER" id="PTHR30118">
    <property type="entry name" value="HTH-TYPE TRANSCRIPTIONAL REGULATOR LEUO-RELATED"/>
    <property type="match status" value="1"/>
</dbReference>
<keyword evidence="2" id="KW-0805">Transcription regulation</keyword>
<comment type="caution">
    <text evidence="6">The sequence shown here is derived from an EMBL/GenBank/DDBJ whole genome shotgun (WGS) entry which is preliminary data.</text>
</comment>
<dbReference type="PRINTS" id="PR00039">
    <property type="entry name" value="HTHLYSR"/>
</dbReference>
<evidence type="ECO:0000259" key="5">
    <source>
        <dbReference type="PROSITE" id="PS50931"/>
    </source>
</evidence>
<comment type="similarity">
    <text evidence="1">Belongs to the LysR transcriptional regulatory family.</text>
</comment>
<feature type="domain" description="HTH lysR-type" evidence="5">
    <location>
        <begin position="6"/>
        <end position="63"/>
    </location>
</feature>
<dbReference type="OrthoDB" id="8720143at2"/>
<evidence type="ECO:0000256" key="4">
    <source>
        <dbReference type="ARBA" id="ARBA00023163"/>
    </source>
</evidence>
<dbReference type="Gene3D" id="1.10.10.10">
    <property type="entry name" value="Winged helix-like DNA-binding domain superfamily/Winged helix DNA-binding domain"/>
    <property type="match status" value="1"/>
</dbReference>
<dbReference type="Gene3D" id="3.40.190.10">
    <property type="entry name" value="Periplasmic binding protein-like II"/>
    <property type="match status" value="2"/>
</dbReference>
<organism evidence="6 7">
    <name type="scientific">Pseudomonas taeanensis MS-3</name>
    <dbReference type="NCBI Taxonomy" id="1395571"/>
    <lineage>
        <taxon>Bacteria</taxon>
        <taxon>Pseudomonadati</taxon>
        <taxon>Pseudomonadota</taxon>
        <taxon>Gammaproteobacteria</taxon>
        <taxon>Pseudomonadales</taxon>
        <taxon>Pseudomonadaceae</taxon>
        <taxon>Pseudomonas</taxon>
    </lineage>
</organism>
<evidence type="ECO:0000256" key="2">
    <source>
        <dbReference type="ARBA" id="ARBA00023015"/>
    </source>
</evidence>
<dbReference type="EMBL" id="AWSQ01000001">
    <property type="protein sequence ID" value="KFX71752.1"/>
    <property type="molecule type" value="Genomic_DNA"/>
</dbReference>
<dbReference type="GO" id="GO:0003677">
    <property type="term" value="F:DNA binding"/>
    <property type="evidence" value="ECO:0007669"/>
    <property type="project" value="UniProtKB-KW"/>
</dbReference>
<dbReference type="Proteomes" id="UP000030063">
    <property type="component" value="Unassembled WGS sequence"/>
</dbReference>